<evidence type="ECO:0000259" key="6">
    <source>
        <dbReference type="Pfam" id="PF07980"/>
    </source>
</evidence>
<dbReference type="SUPFAM" id="SSF48452">
    <property type="entry name" value="TPR-like"/>
    <property type="match status" value="1"/>
</dbReference>
<evidence type="ECO:0000256" key="1">
    <source>
        <dbReference type="ARBA" id="ARBA00004442"/>
    </source>
</evidence>
<dbReference type="Proteomes" id="UP000223913">
    <property type="component" value="Unassembled WGS sequence"/>
</dbReference>
<dbReference type="Pfam" id="PF07980">
    <property type="entry name" value="SusD_RagB"/>
    <property type="match status" value="1"/>
</dbReference>
<dbReference type="OrthoDB" id="1031584at2"/>
<comment type="caution">
    <text evidence="7">The sequence shown here is derived from an EMBL/GenBank/DDBJ whole genome shotgun (WGS) entry which is preliminary data.</text>
</comment>
<dbReference type="AlphaFoldDB" id="A0A2D0MZS9"/>
<organism evidence="7 8">
    <name type="scientific">Flavilitoribacter nigricans (strain ATCC 23147 / DSM 23189 / NBRC 102662 / NCIMB 1420 / SS-2)</name>
    <name type="common">Lewinella nigricans</name>
    <dbReference type="NCBI Taxonomy" id="1122177"/>
    <lineage>
        <taxon>Bacteria</taxon>
        <taxon>Pseudomonadati</taxon>
        <taxon>Bacteroidota</taxon>
        <taxon>Saprospiria</taxon>
        <taxon>Saprospirales</taxon>
        <taxon>Lewinellaceae</taxon>
        <taxon>Flavilitoribacter</taxon>
    </lineage>
</organism>
<dbReference type="RefSeq" id="WP_099154828.1">
    <property type="nucleotide sequence ID" value="NZ_PDUD01000049.1"/>
</dbReference>
<keyword evidence="3" id="KW-0732">Signal</keyword>
<dbReference type="InterPro" id="IPR011990">
    <property type="entry name" value="TPR-like_helical_dom_sf"/>
</dbReference>
<keyword evidence="8" id="KW-1185">Reference proteome</keyword>
<evidence type="ECO:0000256" key="4">
    <source>
        <dbReference type="ARBA" id="ARBA00023136"/>
    </source>
</evidence>
<gene>
    <name evidence="7" type="ORF">CRP01_35435</name>
</gene>
<dbReference type="PROSITE" id="PS51257">
    <property type="entry name" value="PROKAR_LIPOPROTEIN"/>
    <property type="match status" value="1"/>
</dbReference>
<reference evidence="7 8" key="1">
    <citation type="submission" date="2017-10" db="EMBL/GenBank/DDBJ databases">
        <title>The draft genome sequence of Lewinella nigricans NBRC 102662.</title>
        <authorList>
            <person name="Wang K."/>
        </authorList>
    </citation>
    <scope>NUCLEOTIDE SEQUENCE [LARGE SCALE GENOMIC DNA]</scope>
    <source>
        <strain evidence="7 8">NBRC 102662</strain>
    </source>
</reference>
<dbReference type="GO" id="GO:0009279">
    <property type="term" value="C:cell outer membrane"/>
    <property type="evidence" value="ECO:0007669"/>
    <property type="project" value="UniProtKB-SubCell"/>
</dbReference>
<evidence type="ECO:0000256" key="2">
    <source>
        <dbReference type="ARBA" id="ARBA00006275"/>
    </source>
</evidence>
<keyword evidence="5" id="KW-0998">Cell outer membrane</keyword>
<evidence type="ECO:0000256" key="5">
    <source>
        <dbReference type="ARBA" id="ARBA00023237"/>
    </source>
</evidence>
<name>A0A2D0MZS9_FLAN2</name>
<feature type="domain" description="RagB/SusD" evidence="6">
    <location>
        <begin position="291"/>
        <end position="599"/>
    </location>
</feature>
<protein>
    <submittedName>
        <fullName evidence="7">RagB/SusD family nutrient uptake outer membrane protein</fullName>
    </submittedName>
</protein>
<dbReference type="InterPro" id="IPR012944">
    <property type="entry name" value="SusD_RagB_dom"/>
</dbReference>
<evidence type="ECO:0000313" key="8">
    <source>
        <dbReference type="Proteomes" id="UP000223913"/>
    </source>
</evidence>
<evidence type="ECO:0000313" key="7">
    <source>
        <dbReference type="EMBL" id="PHN01781.1"/>
    </source>
</evidence>
<keyword evidence="4" id="KW-0472">Membrane</keyword>
<sequence length="600" mass="67980">MKNILFPIIGVAILLVGTSCNDEFLDRFPETSIGKENFFNSEEDLSIYMNNLYNFPGWGIYVADGYATTDNASNTGNTELKTMMTTNPSSATITGGWNWGRLRTINFFLENFEKADIPQEALDHFEGLARFFRALFYVDKVQRYSDVPWYDQVLGTDDEDKLYKGRDDRAMVVDHIFEDFQFAVDHIRTDQPDGAVDKWVAMTYMARYALYEGTYRKYHPELNLQGTATAYIELARDLAKQIMDTGRFSIYSTGNPDQDYYNLFVNANLNGNPEVILNNIAITNLKNSGNSGTIFGNYETSPSKDLLQTYLMLDGAFYSEMEGYDTKLFVEEFENRDKRLAQTYAYPGWELIRTGTYAQGGGVYVQQLSKNFSGYHQIKGYVNDRDDDVINNVDVPVLRYAEVLLIFAEANAELGALDQSVLDATVNVLRARVGTPAMTMDATSDRLQEARYPGISDPLLLEIRRERRIELAMEGYRFDDLMRWGAGKLVENEPEGLYFPGLGKYDLTGDGVEDIILIDQTESVPTGDDKEVNSNGVALIYYRAGEQGSDANVYLANGTSGTIQTVRERGTFEDPKYYYRPIPQTHVTVNPNLTQIFGWE</sequence>
<dbReference type="EMBL" id="PDUD01000049">
    <property type="protein sequence ID" value="PHN01781.1"/>
    <property type="molecule type" value="Genomic_DNA"/>
</dbReference>
<dbReference type="Gene3D" id="1.25.40.390">
    <property type="match status" value="1"/>
</dbReference>
<accession>A0A2D0MZS9</accession>
<comment type="subcellular location">
    <subcellularLocation>
        <location evidence="1">Cell outer membrane</location>
    </subcellularLocation>
</comment>
<evidence type="ECO:0000256" key="3">
    <source>
        <dbReference type="ARBA" id="ARBA00022729"/>
    </source>
</evidence>
<comment type="similarity">
    <text evidence="2">Belongs to the SusD family.</text>
</comment>
<proteinExistence type="inferred from homology"/>